<evidence type="ECO:0000313" key="1">
    <source>
        <dbReference type="Ensembl" id="ENSCSAP00000008398.1"/>
    </source>
</evidence>
<dbReference type="EMBL" id="AQIB01146030">
    <property type="status" value="NOT_ANNOTATED_CDS"/>
    <property type="molecule type" value="Genomic_DNA"/>
</dbReference>
<name>A0A0D9RIF9_CHLSB</name>
<dbReference type="STRING" id="60711.ENSCSAP00000008398"/>
<protein>
    <submittedName>
        <fullName evidence="1">Uncharacterized protein</fullName>
    </submittedName>
</protein>
<evidence type="ECO:0000313" key="2">
    <source>
        <dbReference type="Proteomes" id="UP000029965"/>
    </source>
</evidence>
<dbReference type="OMA" id="RYICKKE"/>
<dbReference type="AntiFam" id="ANF00059">
    <property type="entry name" value="Ret finger protein-like 3 antisense"/>
</dbReference>
<dbReference type="eggNOG" id="KOG2349">
    <property type="taxonomic scope" value="Eukaryota"/>
</dbReference>
<dbReference type="AlphaFoldDB" id="A0A0D9RIF9"/>
<dbReference type="Bgee" id="ENSCSAG00000012215">
    <property type="expression patterns" value="Expressed in caudate nucleus and 3 other cell types or tissues"/>
</dbReference>
<dbReference type="GeneTree" id="ENSGT00940000164457"/>
<accession>A0A0D9RIF9</accession>
<dbReference type="Ensembl" id="ENSCSAT00000010303.1">
    <property type="protein sequence ID" value="ENSCSAP00000008398.1"/>
    <property type="gene ID" value="ENSCSAG00000012215.1"/>
</dbReference>
<reference evidence="1 2" key="1">
    <citation type="submission" date="2014-03" db="EMBL/GenBank/DDBJ databases">
        <authorList>
            <person name="Warren W."/>
            <person name="Wilson R.K."/>
        </authorList>
    </citation>
    <scope>NUCLEOTIDE SEQUENCE</scope>
</reference>
<proteinExistence type="predicted"/>
<keyword evidence="2" id="KW-1185">Reference proteome</keyword>
<dbReference type="Proteomes" id="UP000029965">
    <property type="component" value="Chromosome 19"/>
</dbReference>
<reference evidence="1" key="2">
    <citation type="submission" date="2025-08" db="UniProtKB">
        <authorList>
            <consortium name="Ensembl"/>
        </authorList>
    </citation>
    <scope>IDENTIFICATION</scope>
</reference>
<organism evidence="1 2">
    <name type="scientific">Chlorocebus sabaeus</name>
    <name type="common">Green monkey</name>
    <name type="synonym">Simia sabaea</name>
    <dbReference type="NCBI Taxonomy" id="60711"/>
    <lineage>
        <taxon>Eukaryota</taxon>
        <taxon>Metazoa</taxon>
        <taxon>Chordata</taxon>
        <taxon>Craniata</taxon>
        <taxon>Vertebrata</taxon>
        <taxon>Euteleostomi</taxon>
        <taxon>Mammalia</taxon>
        <taxon>Eutheria</taxon>
        <taxon>Euarchontoglires</taxon>
        <taxon>Primates</taxon>
        <taxon>Haplorrhini</taxon>
        <taxon>Catarrhini</taxon>
        <taxon>Cercopithecidae</taxon>
        <taxon>Cercopithecinae</taxon>
        <taxon>Chlorocebus</taxon>
    </lineage>
</organism>
<reference evidence="1" key="3">
    <citation type="submission" date="2025-09" db="UniProtKB">
        <authorList>
            <consortium name="Ensembl"/>
        </authorList>
    </citation>
    <scope>IDENTIFICATION</scope>
</reference>
<sequence>GDSFEPSRKWARRKPYSPTALQVTSGSTFNEIIRRYAVSTTQFQRPHGFWVKKEVYPIEASEESPTHKDRGDGERPVDPRVVQAAPLGCDSTPCGDAVQDISIEDAEYDICNEDTVQDISNEDAVEDISNEDAVYDIDNEDTVYDIANDAVEDISNENAVYDIANENAVYDIANEDAVQDISNEDAVEDISNENAVYDIANEDAVYDIAKEDAVQDLFVLENDLFLESISNDEGLFVA</sequence>